<keyword evidence="1" id="KW-1133">Transmembrane helix</keyword>
<dbReference type="Pfam" id="PF03703">
    <property type="entry name" value="bPH_2"/>
    <property type="match status" value="3"/>
</dbReference>
<evidence type="ECO:0000313" key="3">
    <source>
        <dbReference type="EMBL" id="PXW90147.1"/>
    </source>
</evidence>
<accession>A0A2V3W764</accession>
<comment type="caution">
    <text evidence="3">The sequence shown here is derived from an EMBL/GenBank/DDBJ whole genome shotgun (WGS) entry which is preliminary data.</text>
</comment>
<name>A0A2V3W764_9BACI</name>
<keyword evidence="1" id="KW-0472">Membrane</keyword>
<feature type="transmembrane region" description="Helical" evidence="1">
    <location>
        <begin position="413"/>
        <end position="433"/>
    </location>
</feature>
<feature type="transmembrane region" description="Helical" evidence="1">
    <location>
        <begin position="386"/>
        <end position="407"/>
    </location>
</feature>
<feature type="domain" description="YdbS-like PH" evidence="2">
    <location>
        <begin position="433"/>
        <end position="512"/>
    </location>
</feature>
<feature type="transmembrane region" description="Helical" evidence="1">
    <location>
        <begin position="47"/>
        <end position="66"/>
    </location>
</feature>
<feature type="transmembrane region" description="Helical" evidence="1">
    <location>
        <begin position="251"/>
        <end position="276"/>
    </location>
</feature>
<reference evidence="3 4" key="1">
    <citation type="submission" date="2018-05" db="EMBL/GenBank/DDBJ databases">
        <title>Genomic Encyclopedia of Type Strains, Phase IV (KMG-IV): sequencing the most valuable type-strain genomes for metagenomic binning, comparative biology and taxonomic classification.</title>
        <authorList>
            <person name="Goeker M."/>
        </authorList>
    </citation>
    <scope>NUCLEOTIDE SEQUENCE [LARGE SCALE GENOMIC DNA]</scope>
    <source>
        <strain evidence="3 4">DSM 28556</strain>
    </source>
</reference>
<dbReference type="PANTHER" id="PTHR34473">
    <property type="entry name" value="UPF0699 TRANSMEMBRANE PROTEIN YDBS"/>
    <property type="match status" value="1"/>
</dbReference>
<dbReference type="InterPro" id="IPR005182">
    <property type="entry name" value="YdbS-like_PH"/>
</dbReference>
<feature type="domain" description="YdbS-like PH" evidence="2">
    <location>
        <begin position="64"/>
        <end position="142"/>
    </location>
</feature>
<keyword evidence="4" id="KW-1185">Reference proteome</keyword>
<organism evidence="3 4">
    <name type="scientific">Pseudogracilibacillus auburnensis</name>
    <dbReference type="NCBI Taxonomy" id="1494959"/>
    <lineage>
        <taxon>Bacteria</taxon>
        <taxon>Bacillati</taxon>
        <taxon>Bacillota</taxon>
        <taxon>Bacilli</taxon>
        <taxon>Bacillales</taxon>
        <taxon>Bacillaceae</taxon>
        <taxon>Pseudogracilibacillus</taxon>
    </lineage>
</organism>
<feature type="domain" description="YdbS-like PH" evidence="2">
    <location>
        <begin position="281"/>
        <end position="358"/>
    </location>
</feature>
<evidence type="ECO:0000256" key="1">
    <source>
        <dbReference type="SAM" id="Phobius"/>
    </source>
</evidence>
<dbReference type="PIRSF" id="PIRSF026631">
    <property type="entry name" value="UCP026631"/>
    <property type="match status" value="1"/>
</dbReference>
<dbReference type="Proteomes" id="UP000247978">
    <property type="component" value="Unassembled WGS sequence"/>
</dbReference>
<sequence>MMKPKRYHPLLMLFDVWGFVKNVFFLVIILFVLNYQSQSFLFKYGRYAFYLYTVITFIYIISKWLTQKYKLGDTAFHLYKGVFTKKEQTIPYAKIQNVNRHISVFHRIFKMTSIHFETAMSGEDTTIKFNVISLQEADKMEKVIEQGTQHDRELDDHDFGQDKLERQNDIDVEEHKEVPDEVSTLKTNAQSGRQNRVIHFNPTKRDVLKASFTSLSFLVLVPILVSLYFQLDDFFDLDERAEGLISIILSAWWLIVVIIVALVITSIIFGIVRVYLKYGKYEISSDEERVYITQGVIDERSFSISKQNVQAVEITQSLIKRLLGIVEVKLISAGNLKIDDDDLKISSLYPFLPEKRAYEMIAEILPSYEITEQMSKLPKKALWVRLLRPIWFIVLVSVALFYFQPAIWGLEQAWWIGLVLLIVVIYSFVILGYKNTKYTINDHFIQIKKGGMVTSHIVTKRDKIIEVKVFRSFLQRKLGIASFEIVNRANPVRHTELDDIPVAMAGSVYTWYMDRTKEIEIE</sequence>
<protein>
    <submittedName>
        <fullName evidence="3">Putative membrane protein</fullName>
    </submittedName>
</protein>
<keyword evidence="1" id="KW-0812">Transmembrane</keyword>
<dbReference type="PANTHER" id="PTHR34473:SF2">
    <property type="entry name" value="UPF0699 TRANSMEMBRANE PROTEIN YDBT"/>
    <property type="match status" value="1"/>
</dbReference>
<gene>
    <name evidence="3" type="ORF">DFR56_10156</name>
</gene>
<evidence type="ECO:0000259" key="2">
    <source>
        <dbReference type="Pfam" id="PF03703"/>
    </source>
</evidence>
<dbReference type="RefSeq" id="WP_342353132.1">
    <property type="nucleotide sequence ID" value="NZ_JBHUHB010000001.1"/>
</dbReference>
<proteinExistence type="predicted"/>
<feature type="transmembrane region" description="Helical" evidence="1">
    <location>
        <begin position="12"/>
        <end position="35"/>
    </location>
</feature>
<evidence type="ECO:0000313" key="4">
    <source>
        <dbReference type="Proteomes" id="UP000247978"/>
    </source>
</evidence>
<dbReference type="EMBL" id="QJJQ01000001">
    <property type="protein sequence ID" value="PXW90147.1"/>
    <property type="molecule type" value="Genomic_DNA"/>
</dbReference>
<feature type="transmembrane region" description="Helical" evidence="1">
    <location>
        <begin position="212"/>
        <end position="231"/>
    </location>
</feature>
<dbReference type="InterPro" id="IPR014529">
    <property type="entry name" value="UCP026631"/>
</dbReference>
<dbReference type="AlphaFoldDB" id="A0A2V3W764"/>